<dbReference type="Gene3D" id="2.60.40.1120">
    <property type="entry name" value="Carboxypeptidase-like, regulatory domain"/>
    <property type="match status" value="1"/>
</dbReference>
<keyword evidence="11" id="KW-1185">Reference proteome</keyword>
<keyword evidence="5" id="KW-0472">Membrane</keyword>
<feature type="chain" id="PRO_5045619923" evidence="8">
    <location>
        <begin position="34"/>
        <end position="1278"/>
    </location>
</feature>
<dbReference type="InterPro" id="IPR039426">
    <property type="entry name" value="TonB-dep_rcpt-like"/>
</dbReference>
<evidence type="ECO:0000313" key="11">
    <source>
        <dbReference type="Proteomes" id="UP000676506"/>
    </source>
</evidence>
<feature type="region of interest" description="Disordered" evidence="7">
    <location>
        <begin position="1066"/>
        <end position="1086"/>
    </location>
</feature>
<sequence>MLLCHLRRGLFGLCLGACSIITPSLLTPATTFAQSQVNAADLRGTVSDDSGKVIAGAKVTAREERTGLTREATTNDAGVYQFIALPPGSYEISVEAGGFARAVNRNVALTIGAAAQLDFTLRVGDTTEEIVVTADTQVIEGSRTSVAETINQRAINNLPTSSRSYVGFTLLTSTTTRDNQPKLGVAPTSGLNFGGQRARANNVSIDGADATDSAVNGVRATVSQEAVQEFQILTNSFAPEFGRASSAVINIVSKGGGNELRGNVFAFLRDQAFSANNAFAGVREYPETRFQGGFTLGGPIVKDKTFFFLSFETQNLNGTGFNITGRNGFGFTTFTPPTLLATSPNLGLSNLPAGVFVPIGGQAAQVTPQQVAFLNAALSGLSQATGIPLSTPFTALPAAAQTALLTNATFQALNTFYFLAREGSSVGLTGRQTNGQSIFPTLAALGITNPGFNSPVPLGSFRPMNTLLGNYTLRERTFLPALRIDHRFNDIHQFFARISVTPSTVRGIPSNGQNQPTALNNFTRTGFQGTRDIAFVAQNVATISPTLINESRFQFSRRGVDYGPQSQIVGVEVPGFASFGREPFSPTQRVEKRWQVTNNLTKIAGNHTLKFGADFNLLLYNALFEVNFGGVYAFPPNQLFPAAQGFPAFNGVQAYGLGLPESYVQNVGNPNSNFNNPVLGLFAQDSWKIRPNFTLNYGVRYDVQYTKQVQAVRPEPFVGPGNVGTINMPNLFAAGEQIIGIQQGIPRDYNNIAPRLAFAWDPFNNGKTVVRAAYGLFYGTPLAGLIFLSDVVDGAQSPFLVFPGLLGGAAIFRNERVNIPVPGLPGYQVGQQRYNPLDPGFQVLNGGPIRSLLASPITSQTLHLNRDFEFDYTQQGNLSIERQLGRTITVNATYSYIRGLQLVRPRNVNQQDLALLQANAQAQTNPIVVGGQTVGFFGTGPLAGLYNPLPNSLGPGLSGLPAPVAPIGRFLFNDFRRTGPNLLYTAATLNIPVAQAQQLLTALTNRFNLPRLQGSPFVPFGSAKNYESTGSSIYHALTLSVNKRFSNNFQFLASYTWSHAIDDSTDVQTLQEPQDNSNPRLDRSNSNFDQRHRFIFSAVVTSPFKRNEGPGRYLLADWTFAPIVEAGAGRPYTLLIGVDQTQVNSSSTARPNFVQSCPAGTAGLTCFPSPRGNGFLTLPPDSRLPQNFGLPLSTFLGNVGRNAFTGPNFIAVDFRLARKFYFSRDADVTGRNLEFIFEMFNAFNRVNITEINPNYQLSGAPTLAAPPRQIQFALKFSF</sequence>
<evidence type="ECO:0000256" key="3">
    <source>
        <dbReference type="ARBA" id="ARBA00022452"/>
    </source>
</evidence>
<feature type="signal peptide" evidence="8">
    <location>
        <begin position="1"/>
        <end position="33"/>
    </location>
</feature>
<gene>
    <name evidence="10" type="ORF">J8C06_14305</name>
</gene>
<feature type="domain" description="TonB-dependent transporter Oar-like beta-barrel" evidence="9">
    <location>
        <begin position="252"/>
        <end position="1271"/>
    </location>
</feature>
<reference evidence="10 11" key="1">
    <citation type="submission" date="2021-03" db="EMBL/GenBank/DDBJ databases">
        <title>Genomic and phenotypic characterization of Chloracidobacterium isolates provides evidence for multiple species.</title>
        <authorList>
            <person name="Saini M.K."/>
            <person name="Costas A.M.G."/>
            <person name="Tank M."/>
            <person name="Bryant D.A."/>
        </authorList>
    </citation>
    <scope>NUCLEOTIDE SEQUENCE [LARGE SCALE GENOMIC DNA]</scope>
    <source>
        <strain evidence="10 11">BV2-C</strain>
    </source>
</reference>
<keyword evidence="8" id="KW-0732">Signal</keyword>
<dbReference type="InterPro" id="IPR008969">
    <property type="entry name" value="CarboxyPept-like_regulatory"/>
</dbReference>
<keyword evidence="10" id="KW-0675">Receptor</keyword>
<proteinExistence type="predicted"/>
<evidence type="ECO:0000256" key="1">
    <source>
        <dbReference type="ARBA" id="ARBA00004571"/>
    </source>
</evidence>
<dbReference type="EMBL" id="CP072649">
    <property type="protein sequence ID" value="QUW04209.1"/>
    <property type="molecule type" value="Genomic_DNA"/>
</dbReference>
<name>A0ABX8BB98_9BACT</name>
<dbReference type="Proteomes" id="UP000676506">
    <property type="component" value="Chromosome 2"/>
</dbReference>
<dbReference type="InterPro" id="IPR036942">
    <property type="entry name" value="Beta-barrel_TonB_sf"/>
</dbReference>
<dbReference type="PANTHER" id="PTHR30069:SF46">
    <property type="entry name" value="OAR PROTEIN"/>
    <property type="match status" value="1"/>
</dbReference>
<evidence type="ECO:0000256" key="5">
    <source>
        <dbReference type="ARBA" id="ARBA00023136"/>
    </source>
</evidence>
<evidence type="ECO:0000259" key="9">
    <source>
        <dbReference type="Pfam" id="PF25183"/>
    </source>
</evidence>
<dbReference type="Pfam" id="PF25183">
    <property type="entry name" value="OMP_b-brl_4"/>
    <property type="match status" value="1"/>
</dbReference>
<keyword evidence="4" id="KW-0812">Transmembrane</keyword>
<evidence type="ECO:0000256" key="8">
    <source>
        <dbReference type="SAM" id="SignalP"/>
    </source>
</evidence>
<comment type="subcellular location">
    <subcellularLocation>
        <location evidence="1">Cell outer membrane</location>
        <topology evidence="1">Multi-pass membrane protein</topology>
    </subcellularLocation>
</comment>
<dbReference type="SUPFAM" id="SSF56935">
    <property type="entry name" value="Porins"/>
    <property type="match status" value="1"/>
</dbReference>
<keyword evidence="2" id="KW-0813">Transport</keyword>
<dbReference type="Pfam" id="PF13620">
    <property type="entry name" value="CarboxypepD_reg"/>
    <property type="match status" value="1"/>
</dbReference>
<protein>
    <submittedName>
        <fullName evidence="10">TonB-dependent receptor</fullName>
    </submittedName>
</protein>
<evidence type="ECO:0000256" key="7">
    <source>
        <dbReference type="SAM" id="MobiDB-lite"/>
    </source>
</evidence>
<dbReference type="PANTHER" id="PTHR30069">
    <property type="entry name" value="TONB-DEPENDENT OUTER MEMBRANE RECEPTOR"/>
    <property type="match status" value="1"/>
</dbReference>
<keyword evidence="3" id="KW-1134">Transmembrane beta strand</keyword>
<dbReference type="SUPFAM" id="SSF49464">
    <property type="entry name" value="Carboxypeptidase regulatory domain-like"/>
    <property type="match status" value="1"/>
</dbReference>
<keyword evidence="6" id="KW-0998">Cell outer membrane</keyword>
<dbReference type="RefSeq" id="WP_211430098.1">
    <property type="nucleotide sequence ID" value="NZ_CP072649.1"/>
</dbReference>
<dbReference type="InterPro" id="IPR057601">
    <property type="entry name" value="Oar-like_b-barrel"/>
</dbReference>
<evidence type="ECO:0000256" key="4">
    <source>
        <dbReference type="ARBA" id="ARBA00022692"/>
    </source>
</evidence>
<accession>A0ABX8BB98</accession>
<evidence type="ECO:0000313" key="10">
    <source>
        <dbReference type="EMBL" id="QUW04209.1"/>
    </source>
</evidence>
<dbReference type="Gene3D" id="2.40.170.20">
    <property type="entry name" value="TonB-dependent receptor, beta-barrel domain"/>
    <property type="match status" value="1"/>
</dbReference>
<evidence type="ECO:0000256" key="2">
    <source>
        <dbReference type="ARBA" id="ARBA00022448"/>
    </source>
</evidence>
<evidence type="ECO:0000256" key="6">
    <source>
        <dbReference type="ARBA" id="ARBA00023237"/>
    </source>
</evidence>
<organism evidence="10 11">
    <name type="scientific">Chloracidobacterium validum</name>
    <dbReference type="NCBI Taxonomy" id="2821543"/>
    <lineage>
        <taxon>Bacteria</taxon>
        <taxon>Pseudomonadati</taxon>
        <taxon>Acidobacteriota</taxon>
        <taxon>Terriglobia</taxon>
        <taxon>Terriglobales</taxon>
        <taxon>Acidobacteriaceae</taxon>
        <taxon>Chloracidobacterium</taxon>
    </lineage>
</organism>